<comment type="caution">
    <text evidence="1">The sequence shown here is derived from an EMBL/GenBank/DDBJ whole genome shotgun (WGS) entry which is preliminary data.</text>
</comment>
<organism evidence="1 2">
    <name type="scientific">Trifolium medium</name>
    <dbReference type="NCBI Taxonomy" id="97028"/>
    <lineage>
        <taxon>Eukaryota</taxon>
        <taxon>Viridiplantae</taxon>
        <taxon>Streptophyta</taxon>
        <taxon>Embryophyta</taxon>
        <taxon>Tracheophyta</taxon>
        <taxon>Spermatophyta</taxon>
        <taxon>Magnoliopsida</taxon>
        <taxon>eudicotyledons</taxon>
        <taxon>Gunneridae</taxon>
        <taxon>Pentapetalae</taxon>
        <taxon>rosids</taxon>
        <taxon>fabids</taxon>
        <taxon>Fabales</taxon>
        <taxon>Fabaceae</taxon>
        <taxon>Papilionoideae</taxon>
        <taxon>50 kb inversion clade</taxon>
        <taxon>NPAAA clade</taxon>
        <taxon>Hologalegina</taxon>
        <taxon>IRL clade</taxon>
        <taxon>Trifolieae</taxon>
        <taxon>Trifolium</taxon>
    </lineage>
</organism>
<evidence type="ECO:0000313" key="1">
    <source>
        <dbReference type="EMBL" id="MCI72900.1"/>
    </source>
</evidence>
<keyword evidence="2" id="KW-1185">Reference proteome</keyword>
<dbReference type="Proteomes" id="UP000265520">
    <property type="component" value="Unassembled WGS sequence"/>
</dbReference>
<protein>
    <submittedName>
        <fullName evidence="1">Uncharacterized protein</fullName>
    </submittedName>
</protein>
<name>A0A392UKJ7_9FABA</name>
<sequence length="36" mass="3963">MGLSAFNGTVIKSMLARLEITISITHFAKLLDVKDQ</sequence>
<reference evidence="1 2" key="1">
    <citation type="journal article" date="2018" name="Front. Plant Sci.">
        <title>Red Clover (Trifolium pratense) and Zigzag Clover (T. medium) - A Picture of Genomic Similarities and Differences.</title>
        <authorList>
            <person name="Dluhosova J."/>
            <person name="Istvanek J."/>
            <person name="Nedelnik J."/>
            <person name="Repkova J."/>
        </authorList>
    </citation>
    <scope>NUCLEOTIDE SEQUENCE [LARGE SCALE GENOMIC DNA]</scope>
    <source>
        <strain evidence="2">cv. 10/8</strain>
        <tissue evidence="1">Leaf</tissue>
    </source>
</reference>
<dbReference type="AlphaFoldDB" id="A0A392UKJ7"/>
<evidence type="ECO:0000313" key="2">
    <source>
        <dbReference type="Proteomes" id="UP000265520"/>
    </source>
</evidence>
<accession>A0A392UKJ7</accession>
<feature type="non-terminal residue" evidence="1">
    <location>
        <position position="36"/>
    </location>
</feature>
<dbReference type="EMBL" id="LXQA010827564">
    <property type="protein sequence ID" value="MCI72900.1"/>
    <property type="molecule type" value="Genomic_DNA"/>
</dbReference>
<proteinExistence type="predicted"/>